<feature type="region of interest" description="Disordered" evidence="2">
    <location>
        <begin position="260"/>
        <end position="283"/>
    </location>
</feature>
<dbReference type="SUPFAM" id="SSF81901">
    <property type="entry name" value="HCP-like"/>
    <property type="match status" value="2"/>
</dbReference>
<dbReference type="Proteomes" id="UP001150907">
    <property type="component" value="Unassembled WGS sequence"/>
</dbReference>
<feature type="region of interest" description="Disordered" evidence="2">
    <location>
        <begin position="163"/>
        <end position="247"/>
    </location>
</feature>
<proteinExistence type="predicted"/>
<feature type="region of interest" description="Disordered" evidence="2">
    <location>
        <begin position="1"/>
        <end position="89"/>
    </location>
</feature>
<name>A0A9W8EHC9_9FUNG</name>
<feature type="compositionally biased region" description="Polar residues" evidence="2">
    <location>
        <begin position="1"/>
        <end position="12"/>
    </location>
</feature>
<feature type="compositionally biased region" description="Polar residues" evidence="2">
    <location>
        <begin position="235"/>
        <end position="247"/>
    </location>
</feature>
<evidence type="ECO:0000313" key="3">
    <source>
        <dbReference type="EMBL" id="KAJ1998980.1"/>
    </source>
</evidence>
<dbReference type="PANTHER" id="PTHR46430">
    <property type="entry name" value="PROTEIN SKT5-RELATED"/>
    <property type="match status" value="1"/>
</dbReference>
<feature type="compositionally biased region" description="Polar residues" evidence="2">
    <location>
        <begin position="74"/>
        <end position="89"/>
    </location>
</feature>
<reference evidence="3" key="1">
    <citation type="submission" date="2022-07" db="EMBL/GenBank/DDBJ databases">
        <title>Phylogenomic reconstructions and comparative analyses of Kickxellomycotina fungi.</title>
        <authorList>
            <person name="Reynolds N.K."/>
            <person name="Stajich J.E."/>
            <person name="Barry K."/>
            <person name="Grigoriev I.V."/>
            <person name="Crous P."/>
            <person name="Smith M.E."/>
        </authorList>
    </citation>
    <scope>NUCLEOTIDE SEQUENCE</scope>
    <source>
        <strain evidence="3">IMI 214461</strain>
    </source>
</reference>
<dbReference type="AlphaFoldDB" id="A0A9W8EHC9"/>
<feature type="region of interest" description="Disordered" evidence="2">
    <location>
        <begin position="690"/>
        <end position="723"/>
    </location>
</feature>
<protein>
    <recommendedName>
        <fullName evidence="5">HCP-like protein</fullName>
    </recommendedName>
</protein>
<dbReference type="EMBL" id="JANBQF010000815">
    <property type="protein sequence ID" value="KAJ1998980.1"/>
    <property type="molecule type" value="Genomic_DNA"/>
</dbReference>
<feature type="compositionally biased region" description="Basic and acidic residues" evidence="2">
    <location>
        <begin position="712"/>
        <end position="721"/>
    </location>
</feature>
<dbReference type="InterPro" id="IPR051726">
    <property type="entry name" value="Chitin_Synth_Reg"/>
</dbReference>
<keyword evidence="1" id="KW-0677">Repeat</keyword>
<sequence>MSAAQSTNNSGTGRKPEHLQLGPQQAAPIFQQRRSDQYLQHQAPASELGALSMSDAPLASAPATYHQPPGAPSPYSQPATHLQGQAQKGNTYAAVSPDNARFGAEAVDSGFDDQIGYNHYQHQGAVPAAAGSISTTATVGMANQGANRYSDTNDAYIEEAQLHRGSGSSGASSIAEDSSSGSTALPQPRLPGIGLHQFASQPKLNSSLSADGGGAGEFAVPRPRPRNRPGRSSLAPESSLSGEPNPFLTYSRNSIYSSSQTSLSRGSMYGLSSSTTNMTSKRMSRTLVSGNNALDMYREAAKKTQDERIQLEYAKFLIQSIENLEDPVVREEINVSYSVYLPNGGPDPMASSGFGQGSAANSTASLPLGQQASEIDPENREKLISEAVYWVKHLQRKGNTEASYIAGTWFETGRYGIELDKSKAIQLFTYAAKNHHASAAFKVAQHHEERKSSGRAFSYYQMAAALGDVSANARMARVFLDGDFGKKVNIKQALVYLRRAAELASTECYDGAYMLGQMYLKEYPNQAVYDVVFYDPEEAQKMLDKAARLGSVDAQYMLGHLFEFGDHGFPVDPRSSTHYYQLAAEQDNAKAQMALSGWYLSGGEGVIIDDRLAFDWGHRAAQQGLTRAMYAMGYYYEMGIGCGADNDRAKEWYERAAAAGSEEAKERLYQGIVGSKPESAAAIRRHVTQKRQKAASSAVRGGKKRAAGLLSSKDKDKDKDGTNCIVM</sequence>
<dbReference type="InterPro" id="IPR006597">
    <property type="entry name" value="Sel1-like"/>
</dbReference>
<dbReference type="OrthoDB" id="272077at2759"/>
<keyword evidence="4" id="KW-1185">Reference proteome</keyword>
<evidence type="ECO:0008006" key="5">
    <source>
        <dbReference type="Google" id="ProtNLM"/>
    </source>
</evidence>
<comment type="caution">
    <text evidence="3">The sequence shown here is derived from an EMBL/GenBank/DDBJ whole genome shotgun (WGS) entry which is preliminary data.</text>
</comment>
<feature type="compositionally biased region" description="Polar residues" evidence="2">
    <location>
        <begin position="198"/>
        <end position="209"/>
    </location>
</feature>
<dbReference type="SMART" id="SM00671">
    <property type="entry name" value="SEL1"/>
    <property type="match status" value="7"/>
</dbReference>
<dbReference type="Gene3D" id="1.25.40.10">
    <property type="entry name" value="Tetratricopeptide repeat domain"/>
    <property type="match status" value="2"/>
</dbReference>
<evidence type="ECO:0000256" key="1">
    <source>
        <dbReference type="ARBA" id="ARBA00022737"/>
    </source>
</evidence>
<feature type="compositionally biased region" description="Low complexity" evidence="2">
    <location>
        <begin position="165"/>
        <end position="182"/>
    </location>
</feature>
<gene>
    <name evidence="3" type="ORF">H4R26_005248</name>
</gene>
<dbReference type="InterPro" id="IPR011990">
    <property type="entry name" value="TPR-like_helical_dom_sf"/>
</dbReference>
<evidence type="ECO:0000256" key="2">
    <source>
        <dbReference type="SAM" id="MobiDB-lite"/>
    </source>
</evidence>
<dbReference type="Pfam" id="PF08238">
    <property type="entry name" value="Sel1"/>
    <property type="match status" value="7"/>
</dbReference>
<organism evidence="3 4">
    <name type="scientific">Coemansia thaxteri</name>
    <dbReference type="NCBI Taxonomy" id="2663907"/>
    <lineage>
        <taxon>Eukaryota</taxon>
        <taxon>Fungi</taxon>
        <taxon>Fungi incertae sedis</taxon>
        <taxon>Zoopagomycota</taxon>
        <taxon>Kickxellomycotina</taxon>
        <taxon>Kickxellomycetes</taxon>
        <taxon>Kickxellales</taxon>
        <taxon>Kickxellaceae</taxon>
        <taxon>Coemansia</taxon>
    </lineage>
</organism>
<accession>A0A9W8EHC9</accession>
<evidence type="ECO:0000313" key="4">
    <source>
        <dbReference type="Proteomes" id="UP001150907"/>
    </source>
</evidence>
<dbReference type="PANTHER" id="PTHR46430:SF1">
    <property type="entry name" value="CHITIN SYNTHASE REGULATOR SKT5-RELATED"/>
    <property type="match status" value="1"/>
</dbReference>